<evidence type="ECO:0000313" key="2">
    <source>
        <dbReference type="EMBL" id="TQJ07019.1"/>
    </source>
</evidence>
<keyword evidence="3" id="KW-1185">Reference proteome</keyword>
<comment type="caution">
    <text evidence="2">The sequence shown here is derived from an EMBL/GenBank/DDBJ whole genome shotgun (WGS) entry which is preliminary data.</text>
</comment>
<protein>
    <recommendedName>
        <fullName evidence="1">Putative T7SS secretion signal domain-containing protein</fullName>
    </recommendedName>
</protein>
<dbReference type="RefSeq" id="WP_141845773.1">
    <property type="nucleotide sequence ID" value="NZ_BAAAPR010000018.1"/>
</dbReference>
<dbReference type="OrthoDB" id="4981820at2"/>
<feature type="domain" description="Putative T7SS secretion signal" evidence="1">
    <location>
        <begin position="5"/>
        <end position="111"/>
    </location>
</feature>
<proteinExistence type="predicted"/>
<reference evidence="2 3" key="1">
    <citation type="submission" date="2019-06" db="EMBL/GenBank/DDBJ databases">
        <title>Sequencing the genomes of 1000 actinobacteria strains.</title>
        <authorList>
            <person name="Klenk H.-P."/>
        </authorList>
    </citation>
    <scope>NUCLEOTIDE SEQUENCE [LARGE SCALE GENOMIC DNA]</scope>
    <source>
        <strain evidence="2 3">DSM 18607</strain>
    </source>
</reference>
<dbReference type="Proteomes" id="UP000317893">
    <property type="component" value="Unassembled WGS sequence"/>
</dbReference>
<dbReference type="EMBL" id="VFMN01000001">
    <property type="protein sequence ID" value="TQJ07019.1"/>
    <property type="molecule type" value="Genomic_DNA"/>
</dbReference>
<evidence type="ECO:0000313" key="3">
    <source>
        <dbReference type="Proteomes" id="UP000317893"/>
    </source>
</evidence>
<accession>A0A542DV95</accession>
<sequence length="422" mass="43474">MDGTEEPALASGASVDELVAGSVTGILGLAEAMASLGDGLDDSATALSRVEVTGWYGVASAAAHDRLGQESSRWVAASGAFTTAGEALRRYAAALAPARALAGEAVAAYRRYLALVDLLVAAVAVPSTGGTTPVSGSGKVAASVPDRAQVGHRTAVLLAAAHGEDAQLAYDADSLRRRAISLLADARAQALAAGDAAADQIQAAIADAPRARTFWQGTIRRPGAEDAGHTSLDVVGFVPGWVGMAATAVNVGWYALEGDREDAGYAAMGFAPFGMGKVGHEIAAGSRVFRLTDKADVLALTGRDLSQLAPSLGLTEVSPGVFTTRGGLTLELIGGQHRVPHVLLHLFPDATKRTHSVFNVPAEELFSTLDEAWARRGAPEANDPLAYVIDLHRAVGVSGETKVRIVVRTIGSVNRVVTAFPC</sequence>
<evidence type="ECO:0000259" key="1">
    <source>
        <dbReference type="Pfam" id="PF21725"/>
    </source>
</evidence>
<dbReference type="InterPro" id="IPR049082">
    <property type="entry name" value="T7SS_signal"/>
</dbReference>
<organism evidence="2 3">
    <name type="scientific">Lapillicoccus jejuensis</name>
    <dbReference type="NCBI Taxonomy" id="402171"/>
    <lineage>
        <taxon>Bacteria</taxon>
        <taxon>Bacillati</taxon>
        <taxon>Actinomycetota</taxon>
        <taxon>Actinomycetes</taxon>
        <taxon>Micrococcales</taxon>
        <taxon>Intrasporangiaceae</taxon>
        <taxon>Lapillicoccus</taxon>
    </lineage>
</organism>
<dbReference type="AlphaFoldDB" id="A0A542DV95"/>
<gene>
    <name evidence="2" type="ORF">FB458_0065</name>
</gene>
<dbReference type="CDD" id="cd20745">
    <property type="entry name" value="FIX_RhsA_AHH_HNH-like"/>
    <property type="match status" value="1"/>
</dbReference>
<name>A0A542DV95_9MICO</name>
<dbReference type="Pfam" id="PF21725">
    <property type="entry name" value="T7SS_signal"/>
    <property type="match status" value="1"/>
</dbReference>